<dbReference type="RefSeq" id="WP_408182832.1">
    <property type="nucleotide sequence ID" value="NZ_JAQQEZ010000076.1"/>
</dbReference>
<keyword evidence="1" id="KW-1133">Transmembrane helix</keyword>
<comment type="caution">
    <text evidence="2">The sequence shown here is derived from an EMBL/GenBank/DDBJ whole genome shotgun (WGS) entry which is preliminary data.</text>
</comment>
<gene>
    <name evidence="2" type="ORF">PQR57_44605</name>
</gene>
<name>A0ABW9B508_9BURK</name>
<organism evidence="2 3">
    <name type="scientific">Paraburkholderia dipogonis</name>
    <dbReference type="NCBI Taxonomy" id="1211383"/>
    <lineage>
        <taxon>Bacteria</taxon>
        <taxon>Pseudomonadati</taxon>
        <taxon>Pseudomonadota</taxon>
        <taxon>Betaproteobacteria</taxon>
        <taxon>Burkholderiales</taxon>
        <taxon>Burkholderiaceae</taxon>
        <taxon>Paraburkholderia</taxon>
    </lineage>
</organism>
<reference evidence="2 3" key="1">
    <citation type="journal article" date="2024" name="Chem. Sci.">
        <title>Discovery of megapolipeptins by genome mining of a Burkholderiales bacteria collection.</title>
        <authorList>
            <person name="Paulo B.S."/>
            <person name="Recchia M.J.J."/>
            <person name="Lee S."/>
            <person name="Fergusson C.H."/>
            <person name="Romanowski S.B."/>
            <person name="Hernandez A."/>
            <person name="Krull N."/>
            <person name="Liu D.Y."/>
            <person name="Cavanagh H."/>
            <person name="Bos A."/>
            <person name="Gray C.A."/>
            <person name="Murphy B.T."/>
            <person name="Linington R.G."/>
            <person name="Eustaquio A.S."/>
        </authorList>
    </citation>
    <scope>NUCLEOTIDE SEQUENCE [LARGE SCALE GENOMIC DNA]</scope>
    <source>
        <strain evidence="2 3">RL17-350-BIC-A</strain>
    </source>
</reference>
<dbReference type="Proteomes" id="UP001629230">
    <property type="component" value="Unassembled WGS sequence"/>
</dbReference>
<sequence length="104" mass="11032">MELAAGRMWPGDERFADIAFITGVFSLIHVLFGGAIEDIVSKLPIHADIRRALLERHGELGRLLNAAAAAESGELRAIRAACDELPIFIPGDLTTLGLAAAALV</sequence>
<evidence type="ECO:0000256" key="1">
    <source>
        <dbReference type="SAM" id="Phobius"/>
    </source>
</evidence>
<evidence type="ECO:0000313" key="3">
    <source>
        <dbReference type="Proteomes" id="UP001629230"/>
    </source>
</evidence>
<accession>A0ABW9B508</accession>
<evidence type="ECO:0000313" key="2">
    <source>
        <dbReference type="EMBL" id="MFM0007990.1"/>
    </source>
</evidence>
<feature type="transmembrane region" description="Helical" evidence="1">
    <location>
        <begin position="18"/>
        <end position="36"/>
    </location>
</feature>
<dbReference type="EMBL" id="JAQQEZ010000076">
    <property type="protein sequence ID" value="MFM0007990.1"/>
    <property type="molecule type" value="Genomic_DNA"/>
</dbReference>
<keyword evidence="1" id="KW-0472">Membrane</keyword>
<protein>
    <submittedName>
        <fullName evidence="2">Uncharacterized protein</fullName>
    </submittedName>
</protein>
<proteinExistence type="predicted"/>
<keyword evidence="3" id="KW-1185">Reference proteome</keyword>
<keyword evidence="1" id="KW-0812">Transmembrane</keyword>